<reference evidence="1 2" key="1">
    <citation type="journal article" date="2024" name="G3 (Bethesda)">
        <title>Genome assembly of Hibiscus sabdariffa L. provides insights into metabolisms of medicinal natural products.</title>
        <authorList>
            <person name="Kim T."/>
        </authorList>
    </citation>
    <scope>NUCLEOTIDE SEQUENCE [LARGE SCALE GENOMIC DNA]</scope>
    <source>
        <strain evidence="1">TK-2024</strain>
        <tissue evidence="1">Old leaves</tissue>
    </source>
</reference>
<proteinExistence type="predicted"/>
<evidence type="ECO:0000313" key="1">
    <source>
        <dbReference type="EMBL" id="KAK9037564.1"/>
    </source>
</evidence>
<keyword evidence="2" id="KW-1185">Reference proteome</keyword>
<sequence length="82" mass="9032">MQASGVLAGASVCFGFTPHLHCWRPCLDRWVNVDIDISLLFLRHGHSGGGAGVGQSSFSRPPMVHPSDPLLIFFFFVRPFSF</sequence>
<dbReference type="EMBL" id="JBBPBN010000005">
    <property type="protein sequence ID" value="KAK9037564.1"/>
    <property type="molecule type" value="Genomic_DNA"/>
</dbReference>
<evidence type="ECO:0008006" key="3">
    <source>
        <dbReference type="Google" id="ProtNLM"/>
    </source>
</evidence>
<gene>
    <name evidence="1" type="ORF">V6N11_022470</name>
</gene>
<protein>
    <recommendedName>
        <fullName evidence="3">Secreted protein</fullName>
    </recommendedName>
</protein>
<evidence type="ECO:0000313" key="2">
    <source>
        <dbReference type="Proteomes" id="UP001396334"/>
    </source>
</evidence>
<organism evidence="1 2">
    <name type="scientific">Hibiscus sabdariffa</name>
    <name type="common">roselle</name>
    <dbReference type="NCBI Taxonomy" id="183260"/>
    <lineage>
        <taxon>Eukaryota</taxon>
        <taxon>Viridiplantae</taxon>
        <taxon>Streptophyta</taxon>
        <taxon>Embryophyta</taxon>
        <taxon>Tracheophyta</taxon>
        <taxon>Spermatophyta</taxon>
        <taxon>Magnoliopsida</taxon>
        <taxon>eudicotyledons</taxon>
        <taxon>Gunneridae</taxon>
        <taxon>Pentapetalae</taxon>
        <taxon>rosids</taxon>
        <taxon>malvids</taxon>
        <taxon>Malvales</taxon>
        <taxon>Malvaceae</taxon>
        <taxon>Malvoideae</taxon>
        <taxon>Hibiscus</taxon>
    </lineage>
</organism>
<comment type="caution">
    <text evidence="1">The sequence shown here is derived from an EMBL/GenBank/DDBJ whole genome shotgun (WGS) entry which is preliminary data.</text>
</comment>
<name>A0ABR2TJW9_9ROSI</name>
<accession>A0ABR2TJW9</accession>
<dbReference type="Proteomes" id="UP001396334">
    <property type="component" value="Unassembled WGS sequence"/>
</dbReference>